<protein>
    <submittedName>
        <fullName evidence="2">Maleylpyruvate isomerase family mycothiol-dependent enzyme</fullName>
    </submittedName>
</protein>
<name>A0ABW0ENW4_9PSEU</name>
<dbReference type="Proteomes" id="UP001596157">
    <property type="component" value="Unassembled WGS sequence"/>
</dbReference>
<comment type="caution">
    <text evidence="2">The sequence shown here is derived from an EMBL/GenBank/DDBJ whole genome shotgun (WGS) entry which is preliminary data.</text>
</comment>
<dbReference type="InterPro" id="IPR024344">
    <property type="entry name" value="MDMPI_metal-binding"/>
</dbReference>
<proteinExistence type="predicted"/>
<dbReference type="InterPro" id="IPR017517">
    <property type="entry name" value="Maleyloyr_isom"/>
</dbReference>
<reference evidence="3" key="1">
    <citation type="journal article" date="2019" name="Int. J. Syst. Evol. Microbiol.">
        <title>The Global Catalogue of Microorganisms (GCM) 10K type strain sequencing project: providing services to taxonomists for standard genome sequencing and annotation.</title>
        <authorList>
            <consortium name="The Broad Institute Genomics Platform"/>
            <consortium name="The Broad Institute Genome Sequencing Center for Infectious Disease"/>
            <person name="Wu L."/>
            <person name="Ma J."/>
        </authorList>
    </citation>
    <scope>NUCLEOTIDE SEQUENCE [LARGE SCALE GENOMIC DNA]</scope>
    <source>
        <strain evidence="3">CCUG 59778</strain>
    </source>
</reference>
<evidence type="ECO:0000313" key="3">
    <source>
        <dbReference type="Proteomes" id="UP001596157"/>
    </source>
</evidence>
<organism evidence="2 3">
    <name type="scientific">Actinokineospora guangxiensis</name>
    <dbReference type="NCBI Taxonomy" id="1490288"/>
    <lineage>
        <taxon>Bacteria</taxon>
        <taxon>Bacillati</taxon>
        <taxon>Actinomycetota</taxon>
        <taxon>Actinomycetes</taxon>
        <taxon>Pseudonocardiales</taxon>
        <taxon>Pseudonocardiaceae</taxon>
        <taxon>Actinokineospora</taxon>
    </lineage>
</organism>
<evidence type="ECO:0000259" key="1">
    <source>
        <dbReference type="Pfam" id="PF11716"/>
    </source>
</evidence>
<dbReference type="NCBIfam" id="TIGR03083">
    <property type="entry name" value="maleylpyruvate isomerase family mycothiol-dependent enzyme"/>
    <property type="match status" value="1"/>
</dbReference>
<dbReference type="SUPFAM" id="SSF109854">
    <property type="entry name" value="DinB/YfiT-like putative metalloenzymes"/>
    <property type="match status" value="1"/>
</dbReference>
<dbReference type="Pfam" id="PF11716">
    <property type="entry name" value="MDMPI_N"/>
    <property type="match status" value="1"/>
</dbReference>
<keyword evidence="2" id="KW-0413">Isomerase</keyword>
<dbReference type="InterPro" id="IPR034660">
    <property type="entry name" value="DinB/YfiT-like"/>
</dbReference>
<sequence>MDRDTAWKGVEDGRLRLADLLEDLSPAEWENPSLCGGWRVRDVAAHVTLPPQAPAVRWAVEFFRYGCSFDRMIRESAIRHAGLPTGEIVAQMRQYAASRKVPPAPGTGVGTTMMDVLTHTMDITLPLGRPADIPPEAAVVGLEGAWALKVPWNPRRRLRGVRCVATDADWAVGEGLEVTGPAEAFLLLLTQRPAAIERLRGPGLELAAKALRVPTGHGGS</sequence>
<evidence type="ECO:0000313" key="2">
    <source>
        <dbReference type="EMBL" id="MFC5289097.1"/>
    </source>
</evidence>
<feature type="domain" description="Mycothiol-dependent maleylpyruvate isomerase metal-binding" evidence="1">
    <location>
        <begin position="13"/>
        <end position="53"/>
    </location>
</feature>
<keyword evidence="3" id="KW-1185">Reference proteome</keyword>
<gene>
    <name evidence="2" type="ORF">ACFPM7_18765</name>
</gene>
<dbReference type="GO" id="GO:0016853">
    <property type="term" value="F:isomerase activity"/>
    <property type="evidence" value="ECO:0007669"/>
    <property type="project" value="UniProtKB-KW"/>
</dbReference>
<accession>A0ABW0ENW4</accession>
<dbReference type="RefSeq" id="WP_378248940.1">
    <property type="nucleotide sequence ID" value="NZ_JBHSKF010000009.1"/>
</dbReference>
<dbReference type="Gene3D" id="1.20.120.450">
    <property type="entry name" value="dinb family like domain"/>
    <property type="match status" value="1"/>
</dbReference>
<dbReference type="EMBL" id="JBHSKF010000009">
    <property type="protein sequence ID" value="MFC5289097.1"/>
    <property type="molecule type" value="Genomic_DNA"/>
</dbReference>